<dbReference type="PANTHER" id="PTHR47338:SF29">
    <property type="entry name" value="ZN(2)-C6 FUNGAL-TYPE DOMAIN-CONTAINING PROTEIN"/>
    <property type="match status" value="1"/>
</dbReference>
<dbReference type="CDD" id="cd12148">
    <property type="entry name" value="fungal_TF_MHR"/>
    <property type="match status" value="1"/>
</dbReference>
<proteinExistence type="predicted"/>
<evidence type="ECO:0000313" key="9">
    <source>
        <dbReference type="Proteomes" id="UP000613580"/>
    </source>
</evidence>
<evidence type="ECO:0000256" key="6">
    <source>
        <dbReference type="SAM" id="MobiDB-lite"/>
    </source>
</evidence>
<dbReference type="GO" id="GO:0008270">
    <property type="term" value="F:zinc ion binding"/>
    <property type="evidence" value="ECO:0007669"/>
    <property type="project" value="InterPro"/>
</dbReference>
<evidence type="ECO:0000256" key="5">
    <source>
        <dbReference type="ARBA" id="ARBA00023242"/>
    </source>
</evidence>
<comment type="caution">
    <text evidence="8">The sequence shown here is derived from an EMBL/GenBank/DDBJ whole genome shotgun (WGS) entry which is preliminary data.</text>
</comment>
<dbReference type="InterPro" id="IPR050815">
    <property type="entry name" value="TF_fung"/>
</dbReference>
<dbReference type="InterPro" id="IPR007219">
    <property type="entry name" value="XnlR_reg_dom"/>
</dbReference>
<keyword evidence="3" id="KW-0805">Transcription regulation</keyword>
<evidence type="ECO:0000256" key="3">
    <source>
        <dbReference type="ARBA" id="ARBA00023015"/>
    </source>
</evidence>
<evidence type="ECO:0000256" key="2">
    <source>
        <dbReference type="ARBA" id="ARBA00022723"/>
    </source>
</evidence>
<keyword evidence="2" id="KW-0479">Metal-binding</keyword>
<sequence>MSVSSRHSSPDNAKLQRGQACFNCRRRKRVCLRPPIFFYVLMVYEKCDGLLPCGQCTRLGAEDACEYTDPTKRPTVDILQEHIDELQTRIYQLERPRPGSSHSRHSSASSHVVDSSSSSPRGRGGSTGNLPRLTLPNDPPSAVIADLVDTFLIYGTEFGFFLNASRFREGALRPLPFGDFSRPTPALLSAVYLWAIRLSTANSPMHSPASSSSSGSSGHMLLPRPHPDEAAYLARALSLTSKGLFSAHPHRVLHTLQAEILLAYYFYMNERIVEAKYHAAAAVSLSLSSGLHQIRSVDNTLPPPIDRFQQGEYVRAWWAVFVLDACFAVGLLEPLGINIAAVDTPWPLDGDEYALDASSQTITAFLSGHDSLITGSSTTALVAKAALLYQKADELSRTSTGPTRELQQLYALVDAFRNALPSPTTLARPPTPTSTRELVVAHSLAHAAAVRIHGLYALTDPSAKITRLAAARSVLGIIAAVPMKHLRWINPIMASVWVSASRVFLEEIASVQARYQGAATLSEEEVNLRTFLVRAGPPLRAFERNCLLMHTQLGQTLEAFTRAGVNI</sequence>
<gene>
    <name evidence="8" type="ORF">HMN09_00165700</name>
</gene>
<dbReference type="GO" id="GO:0006351">
    <property type="term" value="P:DNA-templated transcription"/>
    <property type="evidence" value="ECO:0007669"/>
    <property type="project" value="InterPro"/>
</dbReference>
<name>A0A8H6WN27_MYCCL</name>
<dbReference type="GO" id="GO:0003677">
    <property type="term" value="F:DNA binding"/>
    <property type="evidence" value="ECO:0007669"/>
    <property type="project" value="InterPro"/>
</dbReference>
<dbReference type="OrthoDB" id="2309723at2759"/>
<comment type="subcellular location">
    <subcellularLocation>
        <location evidence="1">Nucleus</location>
    </subcellularLocation>
</comment>
<evidence type="ECO:0000256" key="4">
    <source>
        <dbReference type="ARBA" id="ARBA00023163"/>
    </source>
</evidence>
<evidence type="ECO:0000313" key="8">
    <source>
        <dbReference type="EMBL" id="KAF7320793.1"/>
    </source>
</evidence>
<dbReference type="InterPro" id="IPR001138">
    <property type="entry name" value="Zn2Cys6_DnaBD"/>
</dbReference>
<evidence type="ECO:0000259" key="7">
    <source>
        <dbReference type="Pfam" id="PF04082"/>
    </source>
</evidence>
<dbReference type="CDD" id="cd00067">
    <property type="entry name" value="GAL4"/>
    <property type="match status" value="1"/>
</dbReference>
<reference evidence="8" key="1">
    <citation type="submission" date="2020-05" db="EMBL/GenBank/DDBJ databases">
        <title>Mycena genomes resolve the evolution of fungal bioluminescence.</title>
        <authorList>
            <person name="Tsai I.J."/>
        </authorList>
    </citation>
    <scope>NUCLEOTIDE SEQUENCE</scope>
    <source>
        <strain evidence="8">110903Hualien_Pintung</strain>
    </source>
</reference>
<dbReference type="GO" id="GO:0000981">
    <property type="term" value="F:DNA-binding transcription factor activity, RNA polymerase II-specific"/>
    <property type="evidence" value="ECO:0007669"/>
    <property type="project" value="InterPro"/>
</dbReference>
<dbReference type="PANTHER" id="PTHR47338">
    <property type="entry name" value="ZN(II)2CYS6 TRANSCRIPTION FACTOR (EUROFUNG)-RELATED"/>
    <property type="match status" value="1"/>
</dbReference>
<dbReference type="GO" id="GO:0005634">
    <property type="term" value="C:nucleus"/>
    <property type="evidence" value="ECO:0007669"/>
    <property type="project" value="UniProtKB-SubCell"/>
</dbReference>
<organism evidence="8 9">
    <name type="scientific">Mycena chlorophos</name>
    <name type="common">Agaric fungus</name>
    <name type="synonym">Agaricus chlorophos</name>
    <dbReference type="NCBI Taxonomy" id="658473"/>
    <lineage>
        <taxon>Eukaryota</taxon>
        <taxon>Fungi</taxon>
        <taxon>Dikarya</taxon>
        <taxon>Basidiomycota</taxon>
        <taxon>Agaricomycotina</taxon>
        <taxon>Agaricomycetes</taxon>
        <taxon>Agaricomycetidae</taxon>
        <taxon>Agaricales</taxon>
        <taxon>Marasmiineae</taxon>
        <taxon>Mycenaceae</taxon>
        <taxon>Mycena</taxon>
    </lineage>
</organism>
<evidence type="ECO:0000256" key="1">
    <source>
        <dbReference type="ARBA" id="ARBA00004123"/>
    </source>
</evidence>
<feature type="compositionally biased region" description="Low complexity" evidence="6">
    <location>
        <begin position="98"/>
        <end position="121"/>
    </location>
</feature>
<dbReference type="Pfam" id="PF04082">
    <property type="entry name" value="Fungal_trans"/>
    <property type="match status" value="1"/>
</dbReference>
<dbReference type="AlphaFoldDB" id="A0A8H6WN27"/>
<feature type="domain" description="Xylanolytic transcriptional activator regulatory" evidence="7">
    <location>
        <begin position="184"/>
        <end position="354"/>
    </location>
</feature>
<keyword evidence="4" id="KW-0804">Transcription</keyword>
<accession>A0A8H6WN27</accession>
<feature type="region of interest" description="Disordered" evidence="6">
    <location>
        <begin position="95"/>
        <end position="136"/>
    </location>
</feature>
<dbReference type="Gene3D" id="4.10.240.10">
    <property type="entry name" value="Zn(2)-C6 fungal-type DNA-binding domain"/>
    <property type="match status" value="1"/>
</dbReference>
<keyword evidence="9" id="KW-1185">Reference proteome</keyword>
<dbReference type="Proteomes" id="UP000613580">
    <property type="component" value="Unassembled WGS sequence"/>
</dbReference>
<protein>
    <submittedName>
        <fullName evidence="8">Zn(2)-C6 fungal-type domain-containing protein</fullName>
    </submittedName>
</protein>
<dbReference type="EMBL" id="JACAZE010000002">
    <property type="protein sequence ID" value="KAF7320793.1"/>
    <property type="molecule type" value="Genomic_DNA"/>
</dbReference>
<dbReference type="InterPro" id="IPR036864">
    <property type="entry name" value="Zn2-C6_fun-type_DNA-bd_sf"/>
</dbReference>
<keyword evidence="5" id="KW-0539">Nucleus</keyword>